<name>A0ABR0NUQ6_GOSAR</name>
<feature type="region of interest" description="Disordered" evidence="1">
    <location>
        <begin position="44"/>
        <end position="99"/>
    </location>
</feature>
<feature type="compositionally biased region" description="Basic and acidic residues" evidence="1">
    <location>
        <begin position="74"/>
        <end position="99"/>
    </location>
</feature>
<dbReference type="Proteomes" id="UP001358586">
    <property type="component" value="Chromosome 9"/>
</dbReference>
<organism evidence="2 3">
    <name type="scientific">Gossypium arboreum</name>
    <name type="common">Tree cotton</name>
    <name type="synonym">Gossypium nanking</name>
    <dbReference type="NCBI Taxonomy" id="29729"/>
    <lineage>
        <taxon>Eukaryota</taxon>
        <taxon>Viridiplantae</taxon>
        <taxon>Streptophyta</taxon>
        <taxon>Embryophyta</taxon>
        <taxon>Tracheophyta</taxon>
        <taxon>Spermatophyta</taxon>
        <taxon>Magnoliopsida</taxon>
        <taxon>eudicotyledons</taxon>
        <taxon>Gunneridae</taxon>
        <taxon>Pentapetalae</taxon>
        <taxon>rosids</taxon>
        <taxon>malvids</taxon>
        <taxon>Malvales</taxon>
        <taxon>Malvaceae</taxon>
        <taxon>Malvoideae</taxon>
        <taxon>Gossypium</taxon>
    </lineage>
</organism>
<proteinExistence type="predicted"/>
<sequence length="178" mass="19906">MVQEEANQKGKGKAIVKEPMKISSTFVPALNQPLPRADRLFLMPQSSAPQKLKGKKEGLYPTYPKEEEEVNSYDIRRDKGPRSRQIEEREPQNHHPYSYKDQKSLLEAMAADFLSEQKTISGFLGLGTSSGRTTLNPAPHPNLRNHIMEQGKPITAPSQASSSSSCDNLDIELRLGFE</sequence>
<reference evidence="2 3" key="1">
    <citation type="submission" date="2023-03" db="EMBL/GenBank/DDBJ databases">
        <title>WGS of Gossypium arboreum.</title>
        <authorList>
            <person name="Yu D."/>
        </authorList>
    </citation>
    <scope>NUCLEOTIDE SEQUENCE [LARGE SCALE GENOMIC DNA]</scope>
    <source>
        <tissue evidence="2">Leaf</tissue>
    </source>
</reference>
<keyword evidence="3" id="KW-1185">Reference proteome</keyword>
<dbReference type="EMBL" id="JARKNE010000009">
    <property type="protein sequence ID" value="KAK5803948.1"/>
    <property type="molecule type" value="Genomic_DNA"/>
</dbReference>
<protein>
    <submittedName>
        <fullName evidence="2">Uncharacterized protein</fullName>
    </submittedName>
</protein>
<evidence type="ECO:0000313" key="2">
    <source>
        <dbReference type="EMBL" id="KAK5803948.1"/>
    </source>
</evidence>
<gene>
    <name evidence="2" type="ORF">PVK06_031597</name>
</gene>
<evidence type="ECO:0000313" key="3">
    <source>
        <dbReference type="Proteomes" id="UP001358586"/>
    </source>
</evidence>
<comment type="caution">
    <text evidence="2">The sequence shown here is derived from an EMBL/GenBank/DDBJ whole genome shotgun (WGS) entry which is preliminary data.</text>
</comment>
<evidence type="ECO:0000256" key="1">
    <source>
        <dbReference type="SAM" id="MobiDB-lite"/>
    </source>
</evidence>
<accession>A0ABR0NUQ6</accession>